<dbReference type="AlphaFoldDB" id="A0A2N7VW62"/>
<protein>
    <submittedName>
        <fullName evidence="1">Uncharacterized protein</fullName>
    </submittedName>
</protein>
<dbReference type="Proteomes" id="UP000235347">
    <property type="component" value="Unassembled WGS sequence"/>
</dbReference>
<organism evidence="1 2">
    <name type="scientific">Trinickia soli</name>
    <dbReference type="NCBI Taxonomy" id="380675"/>
    <lineage>
        <taxon>Bacteria</taxon>
        <taxon>Pseudomonadati</taxon>
        <taxon>Pseudomonadota</taxon>
        <taxon>Betaproteobacteria</taxon>
        <taxon>Burkholderiales</taxon>
        <taxon>Burkholderiaceae</taxon>
        <taxon>Trinickia</taxon>
    </lineage>
</organism>
<reference evidence="1 2" key="1">
    <citation type="submission" date="2018-01" db="EMBL/GenBank/DDBJ databases">
        <title>Whole genome analyses suggest that Burkholderia sensu lato contains two further novel genera in the rhizoxinica-symbiotica group Mycetohabitans gen. nov., and Trinickia gen. nov.: implications for the evolution of diazotrophy and nodulation in the Burkholderiaceae.</title>
        <authorList>
            <person name="Estrada-de los Santos P."/>
            <person name="Palmer M."/>
            <person name="Chavez-Ramirez B."/>
            <person name="Beukes C."/>
            <person name="Steenkamp E.T."/>
            <person name="Hirsch A.M."/>
            <person name="Manyaka P."/>
            <person name="Maluk M."/>
            <person name="Lafos M."/>
            <person name="Crook M."/>
            <person name="Gross E."/>
            <person name="Simon M.F."/>
            <person name="Bueno dos Reis Junior F."/>
            <person name="Poole P.S."/>
            <person name="Venter S.N."/>
            <person name="James E.K."/>
        </authorList>
    </citation>
    <scope>NUCLEOTIDE SEQUENCE [LARGE SCALE GENOMIC DNA]</scope>
    <source>
        <strain evidence="1 2">GP25-8</strain>
    </source>
</reference>
<name>A0A2N7VW62_9BURK</name>
<sequence length="365" mass="40522">MIIALSDAFDNVDFSIDAVSRAAVDTICQSVARGEHFLLASRRLAIKLSNEAALSHTTRGVMEWLRSEYTYIKGLLNGFRYRVEVCPAAARFERQPNLQEWVVPAKHVADFGIRPTILLAENSHDGDVYCFAAKHYMIEAKLQGVQLRIEPRNGNGAGISQELSRIAKEKIEFCLCITDSDRLAPTCEPGEIARACARVTKGSHSVIDHTFAGARELENAIPHTLFKQVAEDSHPDTWDEFQERLSVVPDEAVRFADLKNGVLLCSIFKFAKTSPQRTYWLKVATEVFPGSDCLEQERCDNAEDCKCSVLPGFGENIARGVRERLGGCSSHESYRTAKASANIDDWMMLGQAVLEAGAAPPRMRL</sequence>
<gene>
    <name evidence="1" type="ORF">C0Z19_18290</name>
</gene>
<keyword evidence="2" id="KW-1185">Reference proteome</keyword>
<accession>A0A2N7VW62</accession>
<comment type="caution">
    <text evidence="1">The sequence shown here is derived from an EMBL/GenBank/DDBJ whole genome shotgun (WGS) entry which is preliminary data.</text>
</comment>
<proteinExistence type="predicted"/>
<evidence type="ECO:0000313" key="2">
    <source>
        <dbReference type="Proteomes" id="UP000235347"/>
    </source>
</evidence>
<evidence type="ECO:0000313" key="1">
    <source>
        <dbReference type="EMBL" id="PMS21382.1"/>
    </source>
</evidence>
<dbReference type="EMBL" id="PNYB01000016">
    <property type="protein sequence ID" value="PMS21382.1"/>
    <property type="molecule type" value="Genomic_DNA"/>
</dbReference>
<dbReference type="RefSeq" id="WP_102611249.1">
    <property type="nucleotide sequence ID" value="NZ_CADIKD010000012.1"/>
</dbReference>